<feature type="region of interest" description="Disordered" evidence="1">
    <location>
        <begin position="33"/>
        <end position="62"/>
    </location>
</feature>
<feature type="compositionally biased region" description="Low complexity" evidence="1">
    <location>
        <begin position="52"/>
        <end position="62"/>
    </location>
</feature>
<evidence type="ECO:0000313" key="4">
    <source>
        <dbReference type="EMBL" id="JAC74702.1"/>
    </source>
</evidence>
<name>A0A061SDR2_9CHLO</name>
<evidence type="ECO:0000313" key="5">
    <source>
        <dbReference type="EMBL" id="JAC81154.1"/>
    </source>
</evidence>
<feature type="non-terminal residue" evidence="5">
    <location>
        <position position="1"/>
    </location>
</feature>
<sequence>VLGHNTKRRVPQDHEAECVQQQNLSLCESCKSSEPAKPETATYGKPSGAGFRPVRLRSSPYPRRSLGQTAYALSIA</sequence>
<evidence type="ECO:0000313" key="2">
    <source>
        <dbReference type="EMBL" id="JAC65981.1"/>
    </source>
</evidence>
<organism evidence="5">
    <name type="scientific">Tetraselmis sp. GSL018</name>
    <dbReference type="NCBI Taxonomy" id="582737"/>
    <lineage>
        <taxon>Eukaryota</taxon>
        <taxon>Viridiplantae</taxon>
        <taxon>Chlorophyta</taxon>
        <taxon>core chlorophytes</taxon>
        <taxon>Chlorodendrophyceae</taxon>
        <taxon>Chlorodendrales</taxon>
        <taxon>Chlorodendraceae</taxon>
        <taxon>Tetraselmis</taxon>
    </lineage>
</organism>
<dbReference type="AlphaFoldDB" id="A0A061SDR2"/>
<evidence type="ECO:0000313" key="3">
    <source>
        <dbReference type="EMBL" id="JAC73938.1"/>
    </source>
</evidence>
<dbReference type="EMBL" id="GBEZ01011890">
    <property type="protein sequence ID" value="JAC73938.1"/>
    <property type="molecule type" value="Transcribed_RNA"/>
</dbReference>
<dbReference type="EMBL" id="GBEZ01011044">
    <property type="protein sequence ID" value="JAC74702.1"/>
    <property type="molecule type" value="Transcribed_RNA"/>
</dbReference>
<reference evidence="5" key="1">
    <citation type="submission" date="2014-05" db="EMBL/GenBank/DDBJ databases">
        <title>The transcriptome of the halophilic microalga Tetraselmis sp. GSL018 isolated from the Great Salt Lake, Utah.</title>
        <authorList>
            <person name="Jinkerson R.E."/>
            <person name="D'Adamo S."/>
            <person name="Posewitz M.C."/>
        </authorList>
    </citation>
    <scope>NUCLEOTIDE SEQUENCE</scope>
    <source>
        <strain evidence="5">GSL018</strain>
    </source>
</reference>
<dbReference type="EMBL" id="GBEZ01004028">
    <property type="protein sequence ID" value="JAC81154.1"/>
    <property type="molecule type" value="Transcribed_RNA"/>
</dbReference>
<accession>A0A061SDR2</accession>
<dbReference type="EMBL" id="GBEZ01020709">
    <property type="protein sequence ID" value="JAC65981.1"/>
    <property type="molecule type" value="Transcribed_RNA"/>
</dbReference>
<evidence type="ECO:0000256" key="1">
    <source>
        <dbReference type="SAM" id="MobiDB-lite"/>
    </source>
</evidence>
<gene>
    <name evidence="2" type="ORF">TSPGSL018_14761</name>
    <name evidence="4" type="ORF">TSPGSL018_25225</name>
    <name evidence="3" type="ORF">TSPGSL018_27360</name>
    <name evidence="5" type="ORF">TSPGSL018_8569</name>
</gene>
<protein>
    <submittedName>
        <fullName evidence="5">Uncharacterized protein</fullName>
    </submittedName>
</protein>
<proteinExistence type="predicted"/>